<reference evidence="2 3" key="1">
    <citation type="submission" date="2020-08" db="EMBL/GenBank/DDBJ databases">
        <title>Genomic Encyclopedia of Type Strains, Phase IV (KMG-IV): sequencing the most valuable type-strain genomes for metagenomic binning, comparative biology and taxonomic classification.</title>
        <authorList>
            <person name="Goeker M."/>
        </authorList>
    </citation>
    <scope>NUCLEOTIDE SEQUENCE [LARGE SCALE GENOMIC DNA]</scope>
    <source>
        <strain evidence="2 3">DSM 4731</strain>
    </source>
</reference>
<dbReference type="Gene3D" id="3.40.50.11090">
    <property type="match status" value="1"/>
</dbReference>
<protein>
    <submittedName>
        <fullName evidence="2">FMN phosphatase YigB (HAD superfamily)</fullName>
    </submittedName>
</protein>
<sequence>MRKVAFYAPGPMRGSGGVGRIYNFAKALSKSNYECHVFVTNSNGRDAAQLAREANDFYGATGFICHPSTDVPSGVFDLAIATQWETAILVQRMVSHAKAYLIQDFEAYFNPVGDGSVFAENSYIHGLRPLTYGRWLAHKLETEFGSEPFFFEFASNNQVFRCQRPMKERLEGPARIAFVFQGDKARRCPRLGIEALGIVKHYRPDAEILFVGSAEPPHLWYDFQNLGNLTIQELNRVYNECCVGLSLSSTNPSCNPFDMMAAGLPSVDLYRQNNLFDTPSKGVLLALQTPESVAEAILHLLNNPKELLKRSEFGIKFMKSRPQEREVKSFLAAVDAIMRGQGHGGSRAVITSLFYDNPPVVAKVDRNAYSASFLQRQASAGGGSRVKSLAHFQYYPTDELRFEAPAPLETEQHLARQAAIEVAPGVRRRHVRILNALVRKYNLDKRLSLDLFDRAYYLDVNHDVMEAGMDPFIHFVRYGHAEGRSPSPYFDAKWYEDTYAAALAPKLSAVDHYLTEGSALNRSPNALFDATWYLARNRDVAEAGLHPLFHFIRYGEAENRDPSEKFSTAWYRTNNLDVVAAKHPLLLHYMHHGEREGRLPVPRTEVRGALQRSAREAALTFENLFDAEVSPRDLEPSTDRSYVNLFEKGPPSGQVSFDIWSTILHRRCHPDEIKLRSARFLLLQAWTDIIPGMRDVVTLMNARMRAENASAPNGDYEYSFNVAVHSWLQNVLNTSCSPERRARLAKSIIAHEFDAERDAIEVDPNTERTIRSLEQPAIFISDFYMSAPFLENLLHSVQLGSAFFRGYVSCDGYQNKRSGALFGKVLKDLNLAPHELTHVGDNPFSDKERPASLGINTISYVSSSDEERLKWYEQAFHALCLGDVSQHERRLLALAKRQSAEASGEMEGEAFDLYAAGCHIGLLAFGYCLNVMQDAIVRQSKEVVFFTREGILFKKIYDLIAEHNPFTTPPPPSKLLSVSRRATFAASLRSFDTEELMRLWTMYWKQSPLTFSASLNLDPAITAAAAKRAGLDPHQVVKAPWTDARFNNLLSDESFRRHAEAELAAQRDLLQRYLAQELAPDQDELLICDIGWRGTIQDNLAHTIGKPVRGHYLALLGYLNEQPAFSSKVGWLSDLNRGTDYQIPDQLAVIEMIFNGLGGSTVGYDVDSEGQVFPVKEIFDGEEAVVRALEPCRAGMTAVVRELARYVNLHGLVAENLQNLGRKIVDDLIASPPSAIANMFAKLEHNETFGAGTLDVMQKSSFEAAIAEQPGGRMHAALTSWLGDRWPEGLSRQDIVQQWWKGATPQERASAPLAITKSAAPAIIRSTGSRLALYLSEDGLAPERLDSVLRTTQGLVDAGFQAEIYWQGDDDITARLDASLGDMPASVITSWSSHRNAGLALATDASSASYVHSNVIAQSRGYLVQDHDGLAGTVDGLVLTENSYIYGLSHFTLGNWLTHMISSRYFSRAFPAGHGVDTAVYKCRSDVKRELAVCMHYPAGQSGPLARLALDALALLKKSRPDVRIILFGAETGPRLSFEYENFGMLRDPKLISDLFNQCAAGLALGMSNPSRMAFEMAAAGCTPVSLYRYNNVMDLGDRFSVLAFQSSRSIAQALSDVLEKSHDDQSYASSVASQLNDRTLIWERDAAVANIIGVLDGKLCASWNPPILYKAEPVIAPADDNAAVRAFCRQQLPSEDRNLW</sequence>
<dbReference type="SUPFAM" id="SSF53756">
    <property type="entry name" value="UDP-Glycosyltransferase/glycogen phosphorylase"/>
    <property type="match status" value="1"/>
</dbReference>
<proteinExistence type="predicted"/>
<accession>A0A7W9FAW2</accession>
<dbReference type="InterPro" id="IPR023214">
    <property type="entry name" value="HAD_sf"/>
</dbReference>
<dbReference type="Proteomes" id="UP000527324">
    <property type="component" value="Unassembled WGS sequence"/>
</dbReference>
<dbReference type="InterPro" id="IPR055050">
    <property type="entry name" value="WsaF_C"/>
</dbReference>
<dbReference type="RefSeq" id="WP_183217464.1">
    <property type="nucleotide sequence ID" value="NZ_CAJFZW010000020.1"/>
</dbReference>
<dbReference type="Gene3D" id="3.40.50.2000">
    <property type="entry name" value="Glycogen Phosphorylase B"/>
    <property type="match status" value="2"/>
</dbReference>
<dbReference type="InterPro" id="IPR036412">
    <property type="entry name" value="HAD-like_sf"/>
</dbReference>
<evidence type="ECO:0000313" key="2">
    <source>
        <dbReference type="EMBL" id="MBB5740818.1"/>
    </source>
</evidence>
<dbReference type="Gene3D" id="3.40.50.1000">
    <property type="entry name" value="HAD superfamily/HAD-like"/>
    <property type="match status" value="1"/>
</dbReference>
<evidence type="ECO:0000259" key="1">
    <source>
        <dbReference type="Pfam" id="PF22772"/>
    </source>
</evidence>
<dbReference type="EMBL" id="JACHOQ010000007">
    <property type="protein sequence ID" value="MBB5740818.1"/>
    <property type="molecule type" value="Genomic_DNA"/>
</dbReference>
<keyword evidence="3" id="KW-1185">Reference proteome</keyword>
<gene>
    <name evidence="2" type="ORF">GGQ93_002550</name>
</gene>
<dbReference type="Gene3D" id="1.10.150.400">
    <property type="match status" value="1"/>
</dbReference>
<feature type="domain" description="WsaF C-terminal" evidence="1">
    <location>
        <begin position="175"/>
        <end position="297"/>
    </location>
</feature>
<comment type="caution">
    <text evidence="2">The sequence shown here is derived from an EMBL/GenBank/DDBJ whole genome shotgun (WGS) entry which is preliminary data.</text>
</comment>
<dbReference type="SUPFAM" id="SSF56784">
    <property type="entry name" value="HAD-like"/>
    <property type="match status" value="1"/>
</dbReference>
<dbReference type="Pfam" id="PF22772">
    <property type="entry name" value="WsaF_C"/>
    <property type="match status" value="1"/>
</dbReference>
<name>A0A7W9FAW2_9CAUL</name>
<organism evidence="2 3">
    <name type="scientific">Brevundimonas aurantiaca</name>
    <dbReference type="NCBI Taxonomy" id="74316"/>
    <lineage>
        <taxon>Bacteria</taxon>
        <taxon>Pseudomonadati</taxon>
        <taxon>Pseudomonadota</taxon>
        <taxon>Alphaproteobacteria</taxon>
        <taxon>Caulobacterales</taxon>
        <taxon>Caulobacteraceae</taxon>
        <taxon>Brevundimonas</taxon>
    </lineage>
</organism>
<evidence type="ECO:0000313" key="3">
    <source>
        <dbReference type="Proteomes" id="UP000527324"/>
    </source>
</evidence>